<feature type="region of interest" description="Disordered" evidence="1">
    <location>
        <begin position="50"/>
        <end position="69"/>
    </location>
</feature>
<gene>
    <name evidence="2" type="ORF">NC992_22520</name>
</gene>
<evidence type="ECO:0000256" key="1">
    <source>
        <dbReference type="SAM" id="MobiDB-lite"/>
    </source>
</evidence>
<proteinExistence type="predicted"/>
<keyword evidence="3" id="KW-1185">Reference proteome</keyword>
<name>A0ABV0KAT5_9CYAN</name>
<accession>A0ABV0KAT5</accession>
<protein>
    <recommendedName>
        <fullName evidence="4">Excalibur calcium-binding domain-containing protein</fullName>
    </recommendedName>
</protein>
<evidence type="ECO:0008006" key="4">
    <source>
        <dbReference type="Google" id="ProtNLM"/>
    </source>
</evidence>
<organism evidence="2 3">
    <name type="scientific">Leptolyngbya subtilissima DQ-A4</name>
    <dbReference type="NCBI Taxonomy" id="2933933"/>
    <lineage>
        <taxon>Bacteria</taxon>
        <taxon>Bacillati</taxon>
        <taxon>Cyanobacteriota</taxon>
        <taxon>Cyanophyceae</taxon>
        <taxon>Leptolyngbyales</taxon>
        <taxon>Leptolyngbyaceae</taxon>
        <taxon>Leptolyngbya group</taxon>
        <taxon>Leptolyngbya</taxon>
    </lineage>
</organism>
<dbReference type="EMBL" id="JAMPKX010000014">
    <property type="protein sequence ID" value="MEP0949670.1"/>
    <property type="molecule type" value="Genomic_DNA"/>
</dbReference>
<comment type="caution">
    <text evidence="2">The sequence shown here is derived from an EMBL/GenBank/DDBJ whole genome shotgun (WGS) entry which is preliminary data.</text>
</comment>
<evidence type="ECO:0000313" key="2">
    <source>
        <dbReference type="EMBL" id="MEP0949670.1"/>
    </source>
</evidence>
<reference evidence="2 3" key="1">
    <citation type="submission" date="2022-04" db="EMBL/GenBank/DDBJ databases">
        <title>Positive selection, recombination, and allopatry shape intraspecific diversity of widespread and dominant cyanobacteria.</title>
        <authorList>
            <person name="Wei J."/>
            <person name="Shu W."/>
            <person name="Hu C."/>
        </authorList>
    </citation>
    <scope>NUCLEOTIDE SEQUENCE [LARGE SCALE GENOMIC DNA]</scope>
    <source>
        <strain evidence="2 3">DQ-A4</strain>
    </source>
</reference>
<dbReference type="RefSeq" id="WP_190708018.1">
    <property type="nucleotide sequence ID" value="NZ_JAMPKX010000014.1"/>
</dbReference>
<evidence type="ECO:0000313" key="3">
    <source>
        <dbReference type="Proteomes" id="UP001482513"/>
    </source>
</evidence>
<sequence>MLPFLLTAADHNLTKAAEADCDPAYPDVCIPSPPPDLDCGDITHRNFTVTGDDPHGFDGDSDGMGCEAR</sequence>
<dbReference type="Proteomes" id="UP001482513">
    <property type="component" value="Unassembled WGS sequence"/>
</dbReference>